<feature type="transmembrane region" description="Helical" evidence="1">
    <location>
        <begin position="193"/>
        <end position="212"/>
    </location>
</feature>
<reference evidence="2 3" key="1">
    <citation type="submission" date="2019-10" db="EMBL/GenBank/DDBJ databases">
        <title>Glycomyces albidus sp. nov., a novel actinomycete isolated from rhizosphere soil of wheat (Triticum aestivum L.).</title>
        <authorList>
            <person name="Qian L."/>
        </authorList>
    </citation>
    <scope>NUCLEOTIDE SEQUENCE [LARGE SCALE GENOMIC DNA]</scope>
    <source>
        <strain evidence="2 3">NEAU-7082</strain>
    </source>
</reference>
<accession>A0A6L5G518</accession>
<comment type="caution">
    <text evidence="2">The sequence shown here is derived from an EMBL/GenBank/DDBJ whole genome shotgun (WGS) entry which is preliminary data.</text>
</comment>
<evidence type="ECO:0000313" key="2">
    <source>
        <dbReference type="EMBL" id="MQM24736.1"/>
    </source>
</evidence>
<dbReference type="Proteomes" id="UP000477750">
    <property type="component" value="Unassembled WGS sequence"/>
</dbReference>
<gene>
    <name evidence="2" type="ORF">GFD30_03940</name>
</gene>
<proteinExistence type="predicted"/>
<keyword evidence="3" id="KW-1185">Reference proteome</keyword>
<dbReference type="RefSeq" id="WP_153023924.1">
    <property type="nucleotide sequence ID" value="NZ_WIAO01000003.1"/>
</dbReference>
<feature type="transmembrane region" description="Helical" evidence="1">
    <location>
        <begin position="56"/>
        <end position="76"/>
    </location>
</feature>
<name>A0A6L5G518_9ACTN</name>
<dbReference type="EMBL" id="WIAO01000003">
    <property type="protein sequence ID" value="MQM24736.1"/>
    <property type="molecule type" value="Genomic_DNA"/>
</dbReference>
<organism evidence="2 3">
    <name type="scientific">Glycomyces albidus</name>
    <dbReference type="NCBI Taxonomy" id="2656774"/>
    <lineage>
        <taxon>Bacteria</taxon>
        <taxon>Bacillati</taxon>
        <taxon>Actinomycetota</taxon>
        <taxon>Actinomycetes</taxon>
        <taxon>Glycomycetales</taxon>
        <taxon>Glycomycetaceae</taxon>
        <taxon>Glycomyces</taxon>
    </lineage>
</organism>
<feature type="transmembrane region" description="Helical" evidence="1">
    <location>
        <begin position="88"/>
        <end position="121"/>
    </location>
</feature>
<feature type="transmembrane region" description="Helical" evidence="1">
    <location>
        <begin position="218"/>
        <end position="237"/>
    </location>
</feature>
<protein>
    <submittedName>
        <fullName evidence="2">Uncharacterized protein</fullName>
    </submittedName>
</protein>
<keyword evidence="1" id="KW-0472">Membrane</keyword>
<feature type="transmembrane region" description="Helical" evidence="1">
    <location>
        <begin position="24"/>
        <end position="44"/>
    </location>
</feature>
<evidence type="ECO:0000313" key="3">
    <source>
        <dbReference type="Proteomes" id="UP000477750"/>
    </source>
</evidence>
<keyword evidence="1" id="KW-0812">Transmembrane</keyword>
<evidence type="ECO:0000256" key="1">
    <source>
        <dbReference type="SAM" id="Phobius"/>
    </source>
</evidence>
<keyword evidence="1" id="KW-1133">Transmembrane helix</keyword>
<feature type="transmembrane region" description="Helical" evidence="1">
    <location>
        <begin position="141"/>
        <end position="164"/>
    </location>
</feature>
<sequence>MAGRPPRTERPGTARAWLAIHYSVPARIIAVLGALASAWGLVIAVGDPDGENPASWLMFIGPAVAGAFPTLELAWARDRDMSMGSVQARWFVFPIFGALGAVIAMFTTEIALHLSGAIAAAQAADEWHYWFAADGPPMPSILFGLLGYVAGLLLALALFVVVLWPLQVLTRPHQAIAESRMDTSESNFRRNRAALLLMPFIVIDAVVIAIALTSGIGWLAVLSIAVEVALVITAMALQRVDRKQRTEDGVPPGVELGNPRRREY</sequence>
<dbReference type="AlphaFoldDB" id="A0A6L5G518"/>